<dbReference type="InterPro" id="IPR036291">
    <property type="entry name" value="NAD(P)-bd_dom_sf"/>
</dbReference>
<comment type="similarity">
    <text evidence="1">Belongs to the short-chain dehydrogenases/reductases (SDR) family.</text>
</comment>
<dbReference type="PRINTS" id="PR00081">
    <property type="entry name" value="GDHRDH"/>
</dbReference>
<dbReference type="PANTHER" id="PTHR43008:SF4">
    <property type="entry name" value="CHAIN DEHYDROGENASE, PUTATIVE (AFU_ORTHOLOGUE AFUA_4G08710)-RELATED"/>
    <property type="match status" value="1"/>
</dbReference>
<sequence length="325" mass="35299">MAPLTDKKIVLVTGANQGLGFEIIHVAALREPSAVYILACRNVDAGNEAIKKLSEKGVKAEVELLRLDVTSNDDIVAAVKAITEKYGRLDVLIHNAGISNMLPAPSDNTGDLGAIPNTIANVFTGPLAAQAYNASQIKELTTEDLAAMRHTYTDVLNTNLTSVGLISAAFLPLLRSPLVKHPKVISVTSGLSSMTNQLRRKTLRGLIYGASKTGLNGLSVTLQAGENDRVEKEGSESARIRYFVVQPGLLKTAFTGFMEGIREPEEGAEVVVRLCIFQIKQWKWRDATTHTLAVGTGPRLQTGLLESDEREYPYVPCYPLWAWQA</sequence>
<dbReference type="SUPFAM" id="SSF51735">
    <property type="entry name" value="NAD(P)-binding Rossmann-fold domains"/>
    <property type="match status" value="1"/>
</dbReference>
<keyword evidence="4" id="KW-1185">Reference proteome</keyword>
<dbReference type="OrthoDB" id="1933717at2759"/>
<dbReference type="PANTHER" id="PTHR43008">
    <property type="entry name" value="BENZIL REDUCTASE"/>
    <property type="match status" value="1"/>
</dbReference>
<dbReference type="AlphaFoldDB" id="A0A370TXE3"/>
<evidence type="ECO:0000313" key="3">
    <source>
        <dbReference type="EMBL" id="RDL40201.1"/>
    </source>
</evidence>
<dbReference type="Gene3D" id="3.40.50.720">
    <property type="entry name" value="NAD(P)-binding Rossmann-like Domain"/>
    <property type="match status" value="1"/>
</dbReference>
<evidence type="ECO:0000256" key="1">
    <source>
        <dbReference type="ARBA" id="ARBA00006484"/>
    </source>
</evidence>
<reference evidence="3 4" key="1">
    <citation type="journal article" date="2018" name="IMA Fungus">
        <title>IMA Genome-F 9: Draft genome sequence of Annulohypoxylon stygium, Aspergillus mulundensis, Berkeleyomyces basicola (syn. Thielaviopsis basicola), Ceratocystis smalleyi, two Cercospora beticola strains, Coleophoma cylindrospora, Fusarium fracticaudum, Phialophora cf. hyalina, and Morchella septimelata.</title>
        <authorList>
            <person name="Wingfield B.D."/>
            <person name="Bills G.F."/>
            <person name="Dong Y."/>
            <person name="Huang W."/>
            <person name="Nel W.J."/>
            <person name="Swalarsk-Parry B.S."/>
            <person name="Vaghefi N."/>
            <person name="Wilken P.M."/>
            <person name="An Z."/>
            <person name="de Beer Z.W."/>
            <person name="De Vos L."/>
            <person name="Chen L."/>
            <person name="Duong T.A."/>
            <person name="Gao Y."/>
            <person name="Hammerbacher A."/>
            <person name="Kikkert J.R."/>
            <person name="Li Y."/>
            <person name="Li H."/>
            <person name="Li K."/>
            <person name="Li Q."/>
            <person name="Liu X."/>
            <person name="Ma X."/>
            <person name="Naidoo K."/>
            <person name="Pethybridge S.J."/>
            <person name="Sun J."/>
            <person name="Steenkamp E.T."/>
            <person name="van der Nest M.A."/>
            <person name="van Wyk S."/>
            <person name="Wingfield M.J."/>
            <person name="Xiong C."/>
            <person name="Yue Q."/>
            <person name="Zhang X."/>
        </authorList>
    </citation>
    <scope>NUCLEOTIDE SEQUENCE [LARGE SCALE GENOMIC DNA]</scope>
    <source>
        <strain evidence="3 4">BP 5553</strain>
    </source>
</reference>
<gene>
    <name evidence="3" type="ORF">BP5553_00180</name>
</gene>
<dbReference type="RefSeq" id="XP_031872857.1">
    <property type="nucleotide sequence ID" value="XM_032008803.1"/>
</dbReference>
<dbReference type="STRING" id="2656787.A0A370TXE3"/>
<dbReference type="GO" id="GO:0050664">
    <property type="term" value="F:oxidoreductase activity, acting on NAD(P)H, oxygen as acceptor"/>
    <property type="evidence" value="ECO:0007669"/>
    <property type="project" value="TreeGrafter"/>
</dbReference>
<dbReference type="GO" id="GO:0016616">
    <property type="term" value="F:oxidoreductase activity, acting on the CH-OH group of donors, NAD or NADP as acceptor"/>
    <property type="evidence" value="ECO:0007669"/>
    <property type="project" value="UniProtKB-ARBA"/>
</dbReference>
<evidence type="ECO:0008006" key="5">
    <source>
        <dbReference type="Google" id="ProtNLM"/>
    </source>
</evidence>
<dbReference type="Proteomes" id="UP000254866">
    <property type="component" value="Unassembled WGS sequence"/>
</dbReference>
<protein>
    <recommendedName>
        <fullName evidence="5">NAD(P)-binding protein</fullName>
    </recommendedName>
</protein>
<evidence type="ECO:0000256" key="2">
    <source>
        <dbReference type="ARBA" id="ARBA00023002"/>
    </source>
</evidence>
<dbReference type="EMBL" id="NPIC01000001">
    <property type="protein sequence ID" value="RDL40201.1"/>
    <property type="molecule type" value="Genomic_DNA"/>
</dbReference>
<proteinExistence type="inferred from homology"/>
<accession>A0A370TXE3</accession>
<comment type="caution">
    <text evidence="3">The sequence shown here is derived from an EMBL/GenBank/DDBJ whole genome shotgun (WGS) entry which is preliminary data.</text>
</comment>
<keyword evidence="2" id="KW-0560">Oxidoreductase</keyword>
<dbReference type="InterPro" id="IPR002347">
    <property type="entry name" value="SDR_fam"/>
</dbReference>
<dbReference type="GeneID" id="43593029"/>
<evidence type="ECO:0000313" key="4">
    <source>
        <dbReference type="Proteomes" id="UP000254866"/>
    </source>
</evidence>
<dbReference type="Pfam" id="PF00106">
    <property type="entry name" value="adh_short"/>
    <property type="match status" value="2"/>
</dbReference>
<organism evidence="3 4">
    <name type="scientific">Venustampulla echinocandica</name>
    <dbReference type="NCBI Taxonomy" id="2656787"/>
    <lineage>
        <taxon>Eukaryota</taxon>
        <taxon>Fungi</taxon>
        <taxon>Dikarya</taxon>
        <taxon>Ascomycota</taxon>
        <taxon>Pezizomycotina</taxon>
        <taxon>Leotiomycetes</taxon>
        <taxon>Helotiales</taxon>
        <taxon>Pleuroascaceae</taxon>
        <taxon>Venustampulla</taxon>
    </lineage>
</organism>
<name>A0A370TXE3_9HELO</name>